<dbReference type="Proteomes" id="UP000705508">
    <property type="component" value="Unassembled WGS sequence"/>
</dbReference>
<keyword evidence="2" id="KW-1003">Cell membrane</keyword>
<protein>
    <submittedName>
        <fullName evidence="7">Capsular biosynthesis protein</fullName>
    </submittedName>
</protein>
<feature type="transmembrane region" description="Helical" evidence="6">
    <location>
        <begin position="240"/>
        <end position="261"/>
    </location>
</feature>
<dbReference type="EMBL" id="JACJKS010000017">
    <property type="protein sequence ID" value="MBM6949114.1"/>
    <property type="molecule type" value="Genomic_DNA"/>
</dbReference>
<feature type="transmembrane region" description="Helical" evidence="6">
    <location>
        <begin position="425"/>
        <end position="450"/>
    </location>
</feature>
<dbReference type="GO" id="GO:0005886">
    <property type="term" value="C:plasma membrane"/>
    <property type="evidence" value="ECO:0007669"/>
    <property type="project" value="UniProtKB-SubCell"/>
</dbReference>
<comment type="caution">
    <text evidence="7">The sequence shown here is derived from an EMBL/GenBank/DDBJ whole genome shotgun (WGS) entry which is preliminary data.</text>
</comment>
<feature type="transmembrane region" description="Helical" evidence="6">
    <location>
        <begin position="142"/>
        <end position="159"/>
    </location>
</feature>
<evidence type="ECO:0000313" key="7">
    <source>
        <dbReference type="EMBL" id="MBM6949114.1"/>
    </source>
</evidence>
<keyword evidence="3 6" id="KW-0812">Transmembrane</keyword>
<feature type="transmembrane region" description="Helical" evidence="6">
    <location>
        <begin position="83"/>
        <end position="102"/>
    </location>
</feature>
<feature type="transmembrane region" description="Helical" evidence="6">
    <location>
        <begin position="402"/>
        <end position="419"/>
    </location>
</feature>
<organism evidence="7 8">
    <name type="scientific">Mordavella massiliensis</name>
    <dbReference type="NCBI Taxonomy" id="1871024"/>
    <lineage>
        <taxon>Bacteria</taxon>
        <taxon>Bacillati</taxon>
        <taxon>Bacillota</taxon>
        <taxon>Clostridia</taxon>
        <taxon>Eubacteriales</taxon>
        <taxon>Clostridiaceae</taxon>
        <taxon>Mordavella</taxon>
    </lineage>
</organism>
<evidence type="ECO:0000256" key="1">
    <source>
        <dbReference type="ARBA" id="ARBA00004651"/>
    </source>
</evidence>
<feature type="transmembrane region" description="Helical" evidence="6">
    <location>
        <begin position="348"/>
        <end position="366"/>
    </location>
</feature>
<feature type="transmembrane region" description="Helical" evidence="6">
    <location>
        <begin position="313"/>
        <end position="336"/>
    </location>
</feature>
<reference evidence="7" key="1">
    <citation type="submission" date="2020-08" db="EMBL/GenBank/DDBJ databases">
        <authorList>
            <person name="Cejkova D."/>
            <person name="Kubasova T."/>
            <person name="Jahodarova E."/>
            <person name="Rychlik I."/>
        </authorList>
    </citation>
    <scope>NUCLEOTIDE SEQUENCE</scope>
    <source>
        <strain evidence="7">An582</strain>
    </source>
</reference>
<evidence type="ECO:0000313" key="8">
    <source>
        <dbReference type="Proteomes" id="UP000705508"/>
    </source>
</evidence>
<evidence type="ECO:0000256" key="6">
    <source>
        <dbReference type="SAM" id="Phobius"/>
    </source>
</evidence>
<keyword evidence="4 6" id="KW-1133">Transmembrane helix</keyword>
<feature type="transmembrane region" description="Helical" evidence="6">
    <location>
        <begin position="12"/>
        <end position="32"/>
    </location>
</feature>
<evidence type="ECO:0000256" key="2">
    <source>
        <dbReference type="ARBA" id="ARBA00022475"/>
    </source>
</evidence>
<name>A0A938XE79_9CLOT</name>
<dbReference type="PANTHER" id="PTHR30250">
    <property type="entry name" value="PST FAMILY PREDICTED COLANIC ACID TRANSPORTER"/>
    <property type="match status" value="1"/>
</dbReference>
<feature type="transmembrane region" description="Helical" evidence="6">
    <location>
        <begin position="108"/>
        <end position="130"/>
    </location>
</feature>
<dbReference type="PANTHER" id="PTHR30250:SF11">
    <property type="entry name" value="O-ANTIGEN TRANSPORTER-RELATED"/>
    <property type="match status" value="1"/>
</dbReference>
<feature type="transmembrane region" description="Helical" evidence="6">
    <location>
        <begin position="206"/>
        <end position="225"/>
    </location>
</feature>
<evidence type="ECO:0000256" key="5">
    <source>
        <dbReference type="ARBA" id="ARBA00023136"/>
    </source>
</evidence>
<sequence length="453" mass="51393">MGKVTKNTLNVLIANIVQLLTGIIVTFIVPRIVSVNNYSAIKTYTLYTDYIGIFSLGFYDGIYLKYGGKSRTEISPAVVRMEYSTFLVSQLLMSLMVGTISIFLKNEIIAFCALSIVPTNIFTFYKRFHVAIGEFKQYTREMLVYSFTYMLGNCVLALFLRINLASPYCLCAIVANLFAVIYNFYVNKMPINIMYKVKVGLFKENIGLGWLVLFGNIAVNAIYGIDRWFVKAFYNVKCFAVYSFAVSMLNIVMVLVQSVALSLYNYIADDKNTNKIILAKKVLLGIGGLSSGGYFLLYYIINWGLPQYVDSLSIISISFISYPYMIVINSVFLNLYKAEQKNKKYIRSVIFMLILSILLNCAAVYLSSDIRFIAVATTLSFIIWFVFCNYDFGMQYFEVSDLTFLFAVGISFVGCNFIPSKIVGMLIYSIAWCIFAQMFGILNTIVRLLVNKK</sequence>
<reference evidence="7" key="2">
    <citation type="journal article" date="2021" name="Sci. Rep.">
        <title>The distribution of antibiotic resistance genes in chicken gut microbiota commensals.</title>
        <authorList>
            <person name="Juricova H."/>
            <person name="Matiasovicova J."/>
            <person name="Kubasova T."/>
            <person name="Cejkova D."/>
            <person name="Rychlik I."/>
        </authorList>
    </citation>
    <scope>NUCLEOTIDE SEQUENCE</scope>
    <source>
        <strain evidence="7">An582</strain>
    </source>
</reference>
<feature type="transmembrane region" description="Helical" evidence="6">
    <location>
        <begin position="165"/>
        <end position="185"/>
    </location>
</feature>
<feature type="transmembrane region" description="Helical" evidence="6">
    <location>
        <begin position="282"/>
        <end position="301"/>
    </location>
</feature>
<accession>A0A938XE79</accession>
<dbReference type="InterPro" id="IPR050833">
    <property type="entry name" value="Poly_Biosynth_Transport"/>
</dbReference>
<keyword evidence="5 6" id="KW-0472">Membrane</keyword>
<gene>
    <name evidence="7" type="ORF">H6A20_10675</name>
</gene>
<evidence type="ECO:0000256" key="4">
    <source>
        <dbReference type="ARBA" id="ARBA00022989"/>
    </source>
</evidence>
<evidence type="ECO:0000256" key="3">
    <source>
        <dbReference type="ARBA" id="ARBA00022692"/>
    </source>
</evidence>
<feature type="transmembrane region" description="Helical" evidence="6">
    <location>
        <begin position="44"/>
        <end position="62"/>
    </location>
</feature>
<proteinExistence type="predicted"/>
<dbReference type="AlphaFoldDB" id="A0A938XE79"/>
<comment type="subcellular location">
    <subcellularLocation>
        <location evidence="1">Cell membrane</location>
        <topology evidence="1">Multi-pass membrane protein</topology>
    </subcellularLocation>
</comment>
<dbReference type="RefSeq" id="WP_204907117.1">
    <property type="nucleotide sequence ID" value="NZ_JACJKS010000017.1"/>
</dbReference>
<feature type="transmembrane region" description="Helical" evidence="6">
    <location>
        <begin position="372"/>
        <end position="390"/>
    </location>
</feature>